<comment type="caution">
    <text evidence="2">The sequence shown here is derived from an EMBL/GenBank/DDBJ whole genome shotgun (WGS) entry which is preliminary data.</text>
</comment>
<dbReference type="Proteomes" id="UP001239909">
    <property type="component" value="Unassembled WGS sequence"/>
</dbReference>
<evidence type="ECO:0000256" key="1">
    <source>
        <dbReference type="SAM" id="SignalP"/>
    </source>
</evidence>
<evidence type="ECO:0000313" key="2">
    <source>
        <dbReference type="EMBL" id="GMG82813.1"/>
    </source>
</evidence>
<feature type="chain" id="PRO_5047283162" evidence="1">
    <location>
        <begin position="23"/>
        <end position="188"/>
    </location>
</feature>
<evidence type="ECO:0000313" key="3">
    <source>
        <dbReference type="Proteomes" id="UP001239909"/>
    </source>
</evidence>
<protein>
    <submittedName>
        <fullName evidence="2">DUF3833 domain-containing protein</fullName>
    </submittedName>
</protein>
<organism evidence="2 3">
    <name type="scientific">Paralimibaculum aggregatum</name>
    <dbReference type="NCBI Taxonomy" id="3036245"/>
    <lineage>
        <taxon>Bacteria</taxon>
        <taxon>Pseudomonadati</taxon>
        <taxon>Pseudomonadota</taxon>
        <taxon>Alphaproteobacteria</taxon>
        <taxon>Rhodobacterales</taxon>
        <taxon>Paracoccaceae</taxon>
        <taxon>Paralimibaculum</taxon>
    </lineage>
</organism>
<sequence>MWQKVKSRAAATLAGAGLGLLAGCGGPDLADHAGQGPELELERFLEGRLTAHGVFQDRFGTLRRSFVVDVLGVWDGETLTLTEDFLYEDGSTERRVWRLVQTSAESWAGTAAGVVGEATGEEAGNAFNWRYTIDLETPDGTLRAHFDDWLWQLDDRVMVNRAYVTKYGIEIGQLSIYFRRETPLAPAG</sequence>
<keyword evidence="3" id="KW-1185">Reference proteome</keyword>
<keyword evidence="1" id="KW-0732">Signal</keyword>
<proteinExistence type="predicted"/>
<accession>A0ABQ6LNL9</accession>
<dbReference type="Pfam" id="PF12915">
    <property type="entry name" value="DUF3833"/>
    <property type="match status" value="1"/>
</dbReference>
<dbReference type="PROSITE" id="PS51257">
    <property type="entry name" value="PROKAR_LIPOPROTEIN"/>
    <property type="match status" value="1"/>
</dbReference>
<name>A0ABQ6LNL9_9RHOB</name>
<feature type="signal peptide" evidence="1">
    <location>
        <begin position="1"/>
        <end position="22"/>
    </location>
</feature>
<dbReference type="EMBL" id="BSYI01000013">
    <property type="protein sequence ID" value="GMG82813.1"/>
    <property type="molecule type" value="Genomic_DNA"/>
</dbReference>
<dbReference type="InterPro" id="IPR024409">
    <property type="entry name" value="DUF3833"/>
</dbReference>
<gene>
    <name evidence="2" type="ORF">LNKW23_20260</name>
</gene>
<reference evidence="2 3" key="1">
    <citation type="submission" date="2023-04" db="EMBL/GenBank/DDBJ databases">
        <title>Marinoamorphus aggregata gen. nov., sp. Nov., isolate from tissue of brittle star Ophioplocus japonicus.</title>
        <authorList>
            <person name="Kawano K."/>
            <person name="Sawayama S."/>
            <person name="Nakagawa S."/>
        </authorList>
    </citation>
    <scope>NUCLEOTIDE SEQUENCE [LARGE SCALE GENOMIC DNA]</scope>
    <source>
        <strain evidence="2 3">NKW23</strain>
    </source>
</reference>